<dbReference type="GO" id="GO:0043527">
    <property type="term" value="C:tRNA methyltransferase complex"/>
    <property type="evidence" value="ECO:0007669"/>
    <property type="project" value="TreeGrafter"/>
</dbReference>
<dbReference type="GO" id="GO:0005634">
    <property type="term" value="C:nucleus"/>
    <property type="evidence" value="ECO:0007669"/>
    <property type="project" value="UniProtKB-SubCell"/>
</dbReference>
<feature type="region of interest" description="Disordered" evidence="8">
    <location>
        <begin position="412"/>
        <end position="441"/>
    </location>
</feature>
<evidence type="ECO:0000256" key="7">
    <source>
        <dbReference type="PROSITE-ProRule" id="PRU00221"/>
    </source>
</evidence>
<dbReference type="PANTHER" id="PTHR16288:SF0">
    <property type="entry name" value="TRNA (GUANINE-N(7)-)-METHYLTRANSFERASE NON-CATALYTIC SUBUNIT WDR4"/>
    <property type="match status" value="1"/>
</dbReference>
<feature type="repeat" description="WD" evidence="7">
    <location>
        <begin position="185"/>
        <end position="227"/>
    </location>
</feature>
<dbReference type="AlphaFoldDB" id="A0A669F8U8"/>
<dbReference type="UniPathway" id="UPA00989"/>
<dbReference type="SMART" id="SM00320">
    <property type="entry name" value="WD40"/>
    <property type="match status" value="3"/>
</dbReference>
<dbReference type="HAMAP" id="MF_03056">
    <property type="entry name" value="TRM82"/>
    <property type="match status" value="1"/>
</dbReference>
<reference evidence="9" key="1">
    <citation type="submission" date="2025-08" db="UniProtKB">
        <authorList>
            <consortium name="Ensembl"/>
        </authorList>
    </citation>
    <scope>IDENTIFICATION</scope>
</reference>
<dbReference type="Ensembl" id="ENSONIT00000033467.1">
    <property type="protein sequence ID" value="ENSONIP00000080524.1"/>
    <property type="gene ID" value="ENSONIG00000017415.2"/>
</dbReference>
<evidence type="ECO:0000256" key="8">
    <source>
        <dbReference type="SAM" id="MobiDB-lite"/>
    </source>
</evidence>
<dbReference type="Gene3D" id="2.130.10.10">
    <property type="entry name" value="YVTN repeat-like/Quinoprotein amine dehydrogenase"/>
    <property type="match status" value="1"/>
</dbReference>
<dbReference type="InterPro" id="IPR015943">
    <property type="entry name" value="WD40/YVTN_repeat-like_dom_sf"/>
</dbReference>
<comment type="function">
    <text evidence="6">Required for the formation of N(7)-methylguanine at position 46 (m7G46) in tRNA. In the complex, it is required to stabilize and induce conformational changes of the catalytic subunit.</text>
</comment>
<evidence type="ECO:0000256" key="6">
    <source>
        <dbReference type="HAMAP-Rule" id="MF_03056"/>
    </source>
</evidence>
<comment type="pathway">
    <text evidence="6">tRNA modification; N(7)-methylguanine-tRNA biosynthesis.</text>
</comment>
<dbReference type="Pfam" id="PF00400">
    <property type="entry name" value="WD40"/>
    <property type="match status" value="1"/>
</dbReference>
<dbReference type="InterPro" id="IPR036322">
    <property type="entry name" value="WD40_repeat_dom_sf"/>
</dbReference>
<evidence type="ECO:0000256" key="1">
    <source>
        <dbReference type="ARBA" id="ARBA00004123"/>
    </source>
</evidence>
<keyword evidence="10" id="KW-1185">Reference proteome</keyword>
<organism evidence="9 10">
    <name type="scientific">Oreochromis niloticus</name>
    <name type="common">Nile tilapia</name>
    <name type="synonym">Tilapia nilotica</name>
    <dbReference type="NCBI Taxonomy" id="8128"/>
    <lineage>
        <taxon>Eukaryota</taxon>
        <taxon>Metazoa</taxon>
        <taxon>Chordata</taxon>
        <taxon>Craniata</taxon>
        <taxon>Vertebrata</taxon>
        <taxon>Euteleostomi</taxon>
        <taxon>Actinopterygii</taxon>
        <taxon>Neopterygii</taxon>
        <taxon>Teleostei</taxon>
        <taxon>Neoteleostei</taxon>
        <taxon>Acanthomorphata</taxon>
        <taxon>Ovalentaria</taxon>
        <taxon>Cichlomorphae</taxon>
        <taxon>Cichliformes</taxon>
        <taxon>Cichlidae</taxon>
        <taxon>African cichlids</taxon>
        <taxon>Pseudocrenilabrinae</taxon>
        <taxon>Oreochromini</taxon>
        <taxon>Oreochromis</taxon>
    </lineage>
</organism>
<keyword evidence="3 6" id="KW-0819">tRNA processing</keyword>
<dbReference type="PROSITE" id="PS50082">
    <property type="entry name" value="WD_REPEATS_2"/>
    <property type="match status" value="1"/>
</dbReference>
<dbReference type="PANTHER" id="PTHR16288">
    <property type="entry name" value="WD40 REPEAT PROTEIN 4"/>
    <property type="match status" value="1"/>
</dbReference>
<reference evidence="9" key="2">
    <citation type="submission" date="2025-09" db="UniProtKB">
        <authorList>
            <consortium name="Ensembl"/>
        </authorList>
    </citation>
    <scope>IDENTIFICATION</scope>
</reference>
<accession>A0A669F8U8</accession>
<proteinExistence type="inferred from homology"/>
<keyword evidence="4 6" id="KW-0677">Repeat</keyword>
<dbReference type="GO" id="GO:0005829">
    <property type="term" value="C:cytosol"/>
    <property type="evidence" value="ECO:0007669"/>
    <property type="project" value="TreeGrafter"/>
</dbReference>
<evidence type="ECO:0000313" key="10">
    <source>
        <dbReference type="Proteomes" id="UP000005207"/>
    </source>
</evidence>
<sequence>MSAVGFCGNWIIVTCDKKLFAVHTKEAREPFVFDCSTAEKKPKNTQDEKNSDGGSSEETGSDKVLAFAVSPSGKLLALSDDTKRLVLFSCEPSWHCISIRWVVRRCTSLVFTQAEDELLVADKSGDVYAFSVVEPQKEGELKMGHLSMLLALTVSLDDKYIITADRDEKIRVSHLRSPYNIQSFCLGHRQFVSALQILSTHPHWLLSGSGDGTLKLWDYESGSELQSCDLRQLDETTSSEADKDKDPTVCRVTSSTDGQYVAVQCDRVPILQLFTLTQKDNEKLVPHSRISLPCCPLDVNFDPEGRLWVLMDSSDAPLQIYSLTHSSWECVAHVPELNRVTKAFRPHWETLEDWGNLQSAESEEWMTDEMFLPLKTLRPASLRTNNRFEQLHKVTFDNVAVYLQKKQQRLEEQQLKRSGGQRAKCNKRAKKETEAVTQPFA</sequence>
<name>A0A669F8U8_ORENI</name>
<dbReference type="OMA" id="DCIPVVY"/>
<dbReference type="InterPro" id="IPR001680">
    <property type="entry name" value="WD40_rpt"/>
</dbReference>
<evidence type="ECO:0000256" key="2">
    <source>
        <dbReference type="ARBA" id="ARBA00022574"/>
    </source>
</evidence>
<dbReference type="InterPro" id="IPR028884">
    <property type="entry name" value="Trm82"/>
</dbReference>
<dbReference type="GO" id="GO:0106004">
    <property type="term" value="P:tRNA (guanine-N7)-methylation"/>
    <property type="evidence" value="ECO:0007669"/>
    <property type="project" value="UniProtKB-UniRule"/>
</dbReference>
<gene>
    <name evidence="9" type="primary">WDR4</name>
    <name evidence="9" type="synonym">wdr4</name>
</gene>
<protein>
    <submittedName>
        <fullName evidence="9">WD repeat domain 4</fullName>
    </submittedName>
</protein>
<dbReference type="InParanoid" id="A0A669F8U8"/>
<evidence type="ECO:0000313" key="9">
    <source>
        <dbReference type="Ensembl" id="ENSONIP00000080524.1"/>
    </source>
</evidence>
<evidence type="ECO:0000256" key="4">
    <source>
        <dbReference type="ARBA" id="ARBA00022737"/>
    </source>
</evidence>
<evidence type="ECO:0000256" key="3">
    <source>
        <dbReference type="ARBA" id="ARBA00022694"/>
    </source>
</evidence>
<dbReference type="SUPFAM" id="SSF50978">
    <property type="entry name" value="WD40 repeat-like"/>
    <property type="match status" value="1"/>
</dbReference>
<dbReference type="PROSITE" id="PS50294">
    <property type="entry name" value="WD_REPEATS_REGION"/>
    <property type="match status" value="1"/>
</dbReference>
<keyword evidence="2 6" id="KW-0853">WD repeat</keyword>
<comment type="similarity">
    <text evidence="6">Belongs to the WD repeat TRM82 family.</text>
</comment>
<keyword evidence="5 6" id="KW-0539">Nucleus</keyword>
<dbReference type="GeneTree" id="ENSGT00390000012174"/>
<dbReference type="Proteomes" id="UP000005207">
    <property type="component" value="Unplaced"/>
</dbReference>
<evidence type="ECO:0000256" key="5">
    <source>
        <dbReference type="ARBA" id="ARBA00023242"/>
    </source>
</evidence>
<comment type="subcellular location">
    <subcellularLocation>
        <location evidence="1 6">Nucleus</location>
    </subcellularLocation>
</comment>
<dbReference type="FunCoup" id="A0A669F8U8">
    <property type="interactions" value="950"/>
</dbReference>